<comment type="caution">
    <text evidence="1">The sequence shown here is derived from an EMBL/GenBank/DDBJ whole genome shotgun (WGS) entry which is preliminary data.</text>
</comment>
<dbReference type="RefSeq" id="WP_381167916.1">
    <property type="nucleotide sequence ID" value="NZ_JBHSFK010000002.1"/>
</dbReference>
<evidence type="ECO:0000313" key="1">
    <source>
        <dbReference type="EMBL" id="MFC4498517.1"/>
    </source>
</evidence>
<dbReference type="NCBIfam" id="TIGR04387">
    <property type="entry name" value="capsid_maj_N4"/>
    <property type="match status" value="1"/>
</dbReference>
<sequence length="380" mass="40781">MASGITGTPVLSPTPTAYQAANSSMLTPAIQHIWSKEILFQAMPVLRFEQFMVKKTELGTAPGLSVSFMRYRSLDGAQQLVEGVRMETHALSAEQITITVAEHGFAIAVTELLLNASFDDVMASGARLLGRNMATYLDSMCRDTLLGAPSVLYGYDKMASWSAGATRTPLSPYDRGMFADSEATLSANGGFYFTAALVKDAVETLSSKNVPRLGETYVAFVHPHQSRRLRDDPEFIEVTKYAAPGNFMLGEIGRLSDVVFVETTQVFQGNTTPPPTPQLGTNIPQGDAQKWGGQPARTASGSTPAIPAVNAQPSNPNAPSNPIYRALVIGDNAAGHAISLPVELRDGGVMDYGREHALAWYSIWGLGLITDYAVVQCATN</sequence>
<evidence type="ECO:0000313" key="2">
    <source>
        <dbReference type="Proteomes" id="UP001595839"/>
    </source>
</evidence>
<dbReference type="EMBL" id="JBHSFK010000002">
    <property type="protein sequence ID" value="MFC4498517.1"/>
    <property type="molecule type" value="Genomic_DNA"/>
</dbReference>
<dbReference type="Proteomes" id="UP001595839">
    <property type="component" value="Unassembled WGS sequence"/>
</dbReference>
<accession>A0ABV9AF64</accession>
<protein>
    <submittedName>
        <fullName evidence="1">N4-gp56 family major capsid protein</fullName>
    </submittedName>
</protein>
<reference evidence="2" key="1">
    <citation type="journal article" date="2019" name="Int. J. Syst. Evol. Microbiol.">
        <title>The Global Catalogue of Microorganisms (GCM) 10K type strain sequencing project: providing services to taxonomists for standard genome sequencing and annotation.</title>
        <authorList>
            <consortium name="The Broad Institute Genomics Platform"/>
            <consortium name="The Broad Institute Genome Sequencing Center for Infectious Disease"/>
            <person name="Wu L."/>
            <person name="Ma J."/>
        </authorList>
    </citation>
    <scope>NUCLEOTIDE SEQUENCE [LARGE SCALE GENOMIC DNA]</scope>
    <source>
        <strain evidence="2">CGMCC 4.7177</strain>
    </source>
</reference>
<name>A0ABV9AF64_9ACTN</name>
<organism evidence="1 2">
    <name type="scientific">Streptomyces vulcanius</name>
    <dbReference type="NCBI Taxonomy" id="1441876"/>
    <lineage>
        <taxon>Bacteria</taxon>
        <taxon>Bacillati</taxon>
        <taxon>Actinomycetota</taxon>
        <taxon>Actinomycetes</taxon>
        <taxon>Kitasatosporales</taxon>
        <taxon>Streptomycetaceae</taxon>
        <taxon>Streptomyces</taxon>
    </lineage>
</organism>
<gene>
    <name evidence="1" type="ORF">ACFPIH_03095</name>
</gene>
<keyword evidence="2" id="KW-1185">Reference proteome</keyword>
<dbReference type="Pfam" id="PF25209">
    <property type="entry name" value="Phage_capsid_4"/>
    <property type="match status" value="1"/>
</dbReference>
<proteinExistence type="predicted"/>